<evidence type="ECO:0000256" key="4">
    <source>
        <dbReference type="ARBA" id="ARBA00023163"/>
    </source>
</evidence>
<proteinExistence type="inferred from homology"/>
<sequence length="302" mass="31875">MTASMPWPDLSTLELLVAVAEHGSLGSGARALGMAQPNASRAIKGLERSLGIVLLRRTPRGSTVTPEGATVVDWARAVLEAAGHLLLGAESLGAQHNSQLRIAASMTVAEYLMPAWLAELRREQPELKIKLTVCNSSEVFERLADGDCELGFVESPGVPSGLRSVTVARDRLVVVVGASHPWAGRRRPVRIEELASTPLVVREAGSGTRTVLDRALRGFDPVPPTLELGSNAAVRVSVSSGMAPAVLSTLAVDSALRSGELRAVSVDGLNLERRLRAAWPAPHRLAGPAGDLVRLAKEIGTP</sequence>
<dbReference type="RefSeq" id="WP_349638459.1">
    <property type="nucleotide sequence ID" value="NZ_CP090958.1"/>
</dbReference>
<evidence type="ECO:0000256" key="2">
    <source>
        <dbReference type="ARBA" id="ARBA00023015"/>
    </source>
</evidence>
<dbReference type="SUPFAM" id="SSF53850">
    <property type="entry name" value="Periplasmic binding protein-like II"/>
    <property type="match status" value="1"/>
</dbReference>
<dbReference type="InterPro" id="IPR036388">
    <property type="entry name" value="WH-like_DNA-bd_sf"/>
</dbReference>
<dbReference type="Gene3D" id="1.10.10.10">
    <property type="entry name" value="Winged helix-like DNA-binding domain superfamily/Winged helix DNA-binding domain"/>
    <property type="match status" value="1"/>
</dbReference>
<dbReference type="Pfam" id="PF03466">
    <property type="entry name" value="LysR_substrate"/>
    <property type="match status" value="1"/>
</dbReference>
<gene>
    <name evidence="6" type="ORF">LWF01_16485</name>
</gene>
<dbReference type="InterPro" id="IPR036390">
    <property type="entry name" value="WH_DNA-bd_sf"/>
</dbReference>
<reference evidence="6 7" key="1">
    <citation type="submission" date="2023-05" db="EMBL/GenBank/DDBJ databases">
        <title>Lithophilousrod everest ZFBP1038 complete genpme.</title>
        <authorList>
            <person name="Tian M."/>
        </authorList>
    </citation>
    <scope>NUCLEOTIDE SEQUENCE [LARGE SCALE GENOMIC DNA]</scope>
    <source>
        <strain evidence="6 7">ZFBP1038</strain>
    </source>
</reference>
<evidence type="ECO:0000313" key="7">
    <source>
        <dbReference type="Proteomes" id="UP001209083"/>
    </source>
</evidence>
<evidence type="ECO:0000256" key="3">
    <source>
        <dbReference type="ARBA" id="ARBA00023125"/>
    </source>
</evidence>
<keyword evidence="7" id="KW-1185">Reference proteome</keyword>
<keyword evidence="4" id="KW-0804">Transcription</keyword>
<dbReference type="PROSITE" id="PS50931">
    <property type="entry name" value="HTH_LYSR"/>
    <property type="match status" value="1"/>
</dbReference>
<protein>
    <submittedName>
        <fullName evidence="6">LysR substrate-binding domain-containing protein</fullName>
    </submittedName>
</protein>
<dbReference type="PANTHER" id="PTHR30126:SF39">
    <property type="entry name" value="HTH-TYPE TRANSCRIPTIONAL REGULATOR CYSL"/>
    <property type="match status" value="1"/>
</dbReference>
<evidence type="ECO:0000313" key="6">
    <source>
        <dbReference type="EMBL" id="WGW11669.1"/>
    </source>
</evidence>
<dbReference type="InterPro" id="IPR000847">
    <property type="entry name" value="LysR_HTH_N"/>
</dbReference>
<dbReference type="PANTHER" id="PTHR30126">
    <property type="entry name" value="HTH-TYPE TRANSCRIPTIONAL REGULATOR"/>
    <property type="match status" value="1"/>
</dbReference>
<dbReference type="EMBL" id="CP090958">
    <property type="protein sequence ID" value="WGW11669.1"/>
    <property type="molecule type" value="Genomic_DNA"/>
</dbReference>
<dbReference type="Gene3D" id="3.40.190.10">
    <property type="entry name" value="Periplasmic binding protein-like II"/>
    <property type="match status" value="2"/>
</dbReference>
<dbReference type="SUPFAM" id="SSF46785">
    <property type="entry name" value="Winged helix' DNA-binding domain"/>
    <property type="match status" value="1"/>
</dbReference>
<dbReference type="Pfam" id="PF00126">
    <property type="entry name" value="HTH_1"/>
    <property type="match status" value="1"/>
</dbReference>
<evidence type="ECO:0000256" key="1">
    <source>
        <dbReference type="ARBA" id="ARBA00009437"/>
    </source>
</evidence>
<keyword evidence="2" id="KW-0805">Transcription regulation</keyword>
<feature type="domain" description="HTH lysR-type" evidence="5">
    <location>
        <begin position="8"/>
        <end position="65"/>
    </location>
</feature>
<dbReference type="Proteomes" id="UP001209083">
    <property type="component" value="Chromosome"/>
</dbReference>
<dbReference type="InterPro" id="IPR005119">
    <property type="entry name" value="LysR_subst-bd"/>
</dbReference>
<name>A0ABY8QTH0_9MICO</name>
<comment type="similarity">
    <text evidence="1">Belongs to the LysR transcriptional regulatory family.</text>
</comment>
<evidence type="ECO:0000259" key="5">
    <source>
        <dbReference type="PROSITE" id="PS50931"/>
    </source>
</evidence>
<accession>A0ABY8QTH0</accession>
<keyword evidence="3" id="KW-0238">DNA-binding</keyword>
<organism evidence="6 7">
    <name type="scientific">Saxibacter everestensis</name>
    <dbReference type="NCBI Taxonomy" id="2909229"/>
    <lineage>
        <taxon>Bacteria</taxon>
        <taxon>Bacillati</taxon>
        <taxon>Actinomycetota</taxon>
        <taxon>Actinomycetes</taxon>
        <taxon>Micrococcales</taxon>
        <taxon>Brevibacteriaceae</taxon>
        <taxon>Saxibacter</taxon>
    </lineage>
</organism>